<evidence type="ECO:0000313" key="2">
    <source>
        <dbReference type="Proteomes" id="UP000245626"/>
    </source>
</evidence>
<dbReference type="EMBL" id="KZ820179">
    <property type="protein sequence ID" value="PWN48567.1"/>
    <property type="molecule type" value="Genomic_DNA"/>
</dbReference>
<sequence>MAARSLTRSPFLARTMALPSPSSLMAFKISTATRSFLTTRQIGASVSSPNFSDLLAGDASGVSDTTNSKTPGTRAAEANLSPHERKILIEAKKQLKLKQYEARLKLKAMEVGVSSIEELREKYLAQKKKKEEGSGKEGSHSTPSSSSSLVGSLGENASEIERRDARLADMIRTRAEAEAKRKLESGELNSNPSGGDGPIK</sequence>
<gene>
    <name evidence="1" type="ORF">IE53DRAFT_363796</name>
</gene>
<reference evidence="1 2" key="1">
    <citation type="journal article" date="2018" name="Mol. Biol. Evol.">
        <title>Broad Genomic Sampling Reveals a Smut Pathogenic Ancestry of the Fungal Clade Ustilaginomycotina.</title>
        <authorList>
            <person name="Kijpornyongpan T."/>
            <person name="Mondo S.J."/>
            <person name="Barry K."/>
            <person name="Sandor L."/>
            <person name="Lee J."/>
            <person name="Lipzen A."/>
            <person name="Pangilinan J."/>
            <person name="LaButti K."/>
            <person name="Hainaut M."/>
            <person name="Henrissat B."/>
            <person name="Grigoriev I.V."/>
            <person name="Spatafora J.W."/>
            <person name="Aime M.C."/>
        </authorList>
    </citation>
    <scope>NUCLEOTIDE SEQUENCE [LARGE SCALE GENOMIC DNA]</scope>
    <source>
        <strain evidence="1 2">SA 807</strain>
    </source>
</reference>
<keyword evidence="2" id="KW-1185">Reference proteome</keyword>
<dbReference type="Proteomes" id="UP000245626">
    <property type="component" value="Unassembled WGS sequence"/>
</dbReference>
<protein>
    <submittedName>
        <fullName evidence="1">Uncharacterized protein</fullName>
    </submittedName>
</protein>
<name>A0ACD0NS48_9BASI</name>
<organism evidence="1 2">
    <name type="scientific">Violaceomyces palustris</name>
    <dbReference type="NCBI Taxonomy" id="1673888"/>
    <lineage>
        <taxon>Eukaryota</taxon>
        <taxon>Fungi</taxon>
        <taxon>Dikarya</taxon>
        <taxon>Basidiomycota</taxon>
        <taxon>Ustilaginomycotina</taxon>
        <taxon>Ustilaginomycetes</taxon>
        <taxon>Violaceomycetales</taxon>
        <taxon>Violaceomycetaceae</taxon>
        <taxon>Violaceomyces</taxon>
    </lineage>
</organism>
<proteinExistence type="predicted"/>
<feature type="non-terminal residue" evidence="1">
    <location>
        <position position="200"/>
    </location>
</feature>
<accession>A0ACD0NS48</accession>
<evidence type="ECO:0000313" key="1">
    <source>
        <dbReference type="EMBL" id="PWN48567.1"/>
    </source>
</evidence>